<evidence type="ECO:0000256" key="3">
    <source>
        <dbReference type="ARBA" id="ARBA00022723"/>
    </source>
</evidence>
<dbReference type="PANTHER" id="PTHR46193:SF10">
    <property type="entry name" value="6-PHOSPHOGLUCONATE PHOSPHATASE"/>
    <property type="match status" value="1"/>
</dbReference>
<reference evidence="6 7" key="1">
    <citation type="submission" date="2019-06" db="EMBL/GenBank/DDBJ databases">
        <title>Sequencing the genomes of 1000 actinobacteria strains.</title>
        <authorList>
            <person name="Klenk H.-P."/>
        </authorList>
    </citation>
    <scope>NUCLEOTIDE SEQUENCE [LARGE SCALE GENOMIC DNA]</scope>
    <source>
        <strain evidence="6 7">DSM 44826</strain>
    </source>
</reference>
<dbReference type="NCBIfam" id="TIGR01549">
    <property type="entry name" value="HAD-SF-IA-v1"/>
    <property type="match status" value="1"/>
</dbReference>
<keyword evidence="7" id="KW-1185">Reference proteome</keyword>
<evidence type="ECO:0000256" key="1">
    <source>
        <dbReference type="ARBA" id="ARBA00001946"/>
    </source>
</evidence>
<dbReference type="InterPro" id="IPR041698">
    <property type="entry name" value="Methyltransf_25"/>
</dbReference>
<gene>
    <name evidence="6" type="ORF">FHX73_112664</name>
</gene>
<dbReference type="InterPro" id="IPR051600">
    <property type="entry name" value="Beta-PGM-like"/>
</dbReference>
<comment type="cofactor">
    <cofactor evidence="1">
        <name>Mg(2+)</name>
        <dbReference type="ChEBI" id="CHEBI:18420"/>
    </cofactor>
</comment>
<proteinExistence type="inferred from homology"/>
<dbReference type="CDD" id="cd07526">
    <property type="entry name" value="HAD_BPGM_like"/>
    <property type="match status" value="1"/>
</dbReference>
<dbReference type="GO" id="GO:0008168">
    <property type="term" value="F:methyltransferase activity"/>
    <property type="evidence" value="ECO:0007669"/>
    <property type="project" value="UniProtKB-ARBA"/>
</dbReference>
<dbReference type="InterPro" id="IPR023214">
    <property type="entry name" value="HAD_sf"/>
</dbReference>
<keyword evidence="6" id="KW-0378">Hydrolase</keyword>
<dbReference type="GO" id="GO:0046872">
    <property type="term" value="F:metal ion binding"/>
    <property type="evidence" value="ECO:0007669"/>
    <property type="project" value="UniProtKB-KW"/>
</dbReference>
<dbReference type="InterPro" id="IPR029063">
    <property type="entry name" value="SAM-dependent_MTases_sf"/>
</dbReference>
<dbReference type="SFLD" id="SFLDG01135">
    <property type="entry name" value="C1.5.6:_HAD__Beta-PGM__Phospha"/>
    <property type="match status" value="1"/>
</dbReference>
<dbReference type="Gene3D" id="3.40.50.150">
    <property type="entry name" value="Vaccinia Virus protein VP39"/>
    <property type="match status" value="1"/>
</dbReference>
<evidence type="ECO:0000256" key="4">
    <source>
        <dbReference type="ARBA" id="ARBA00022842"/>
    </source>
</evidence>
<evidence type="ECO:0000256" key="2">
    <source>
        <dbReference type="ARBA" id="ARBA00006171"/>
    </source>
</evidence>
<keyword evidence="3" id="KW-0479">Metal-binding</keyword>
<comment type="similarity">
    <text evidence="2">Belongs to the HAD-like hydrolase superfamily. CbbY/CbbZ/Gph/YieH family.</text>
</comment>
<dbReference type="NCBIfam" id="TIGR01509">
    <property type="entry name" value="HAD-SF-IA-v3"/>
    <property type="match status" value="1"/>
</dbReference>
<feature type="domain" description="Methyltransferase" evidence="5">
    <location>
        <begin position="262"/>
        <end position="353"/>
    </location>
</feature>
<dbReference type="CDD" id="cd02440">
    <property type="entry name" value="AdoMet_MTases"/>
    <property type="match status" value="1"/>
</dbReference>
<dbReference type="SFLD" id="SFLDG01129">
    <property type="entry name" value="C1.5:_HAD__Beta-PGM__Phosphata"/>
    <property type="match status" value="1"/>
</dbReference>
<dbReference type="InterPro" id="IPR036412">
    <property type="entry name" value="HAD-like_sf"/>
</dbReference>
<dbReference type="SFLD" id="SFLDS00003">
    <property type="entry name" value="Haloacid_Dehalogenase"/>
    <property type="match status" value="1"/>
</dbReference>
<keyword evidence="4" id="KW-0460">Magnesium</keyword>
<dbReference type="Proteomes" id="UP000317940">
    <property type="component" value="Unassembled WGS sequence"/>
</dbReference>
<name>A0A561UHK6_9ACTN</name>
<dbReference type="Pfam" id="PF00702">
    <property type="entry name" value="Hydrolase"/>
    <property type="match status" value="1"/>
</dbReference>
<evidence type="ECO:0000313" key="6">
    <source>
        <dbReference type="EMBL" id="TWF98837.1"/>
    </source>
</evidence>
<dbReference type="Gene3D" id="3.40.50.1000">
    <property type="entry name" value="HAD superfamily/HAD-like"/>
    <property type="match status" value="1"/>
</dbReference>
<dbReference type="Gene3D" id="1.10.150.240">
    <property type="entry name" value="Putative phosphatase, domain 2"/>
    <property type="match status" value="1"/>
</dbReference>
<accession>A0A561UHK6</accession>
<dbReference type="InterPro" id="IPR006439">
    <property type="entry name" value="HAD-SF_hydro_IA"/>
</dbReference>
<dbReference type="SUPFAM" id="SSF53335">
    <property type="entry name" value="S-adenosyl-L-methionine-dependent methyltransferases"/>
    <property type="match status" value="1"/>
</dbReference>
<dbReference type="PANTHER" id="PTHR46193">
    <property type="entry name" value="6-PHOSPHOGLUCONATE PHOSPHATASE"/>
    <property type="match status" value="1"/>
</dbReference>
<dbReference type="InterPro" id="IPR023198">
    <property type="entry name" value="PGP-like_dom2"/>
</dbReference>
<sequence>MTKIELVIFDCDGVLVDSEPIAVRATVALGAELGWPLTAAEVVDRFVGRSTTSIGEQVAERLGPAAVVPWRERFEELHRIAVDAELAEVDGLSEALAGLRLPSCVASSGSHEKMRHTLGRTGLYDYFAGRIFSASEVRHGKPAPDLFLHAAERMGVPPQACVVVEDSKYGVRAARAAGMRVLGYAGGVTPAEWLVAEGAEVFTDMRELPALLAALGGEADGPSGTVGYAAEADRLLEQYEELDFEQVHGRLLHLLPPAPARVLDLGAGTGRDAAGLAARGYRVTAVEPVAELREPGRRLHAAAAIDWTDAALPELPGLAGEYDLVLATAVWMHLAPAERARAFARVLELLAPGATLLLTLRHGPVPPGRRMFEVPDQELLDQAAAAGLRPAHRGERADLHGRTGVRWSELGFVRD</sequence>
<dbReference type="OrthoDB" id="9812856at2"/>
<dbReference type="AlphaFoldDB" id="A0A561UHK6"/>
<evidence type="ECO:0000313" key="7">
    <source>
        <dbReference type="Proteomes" id="UP000317940"/>
    </source>
</evidence>
<protein>
    <submittedName>
        <fullName evidence="6">HAD superfamily hydrolase (TIGR01509 family)/HAD superfamily hydrolase (TIGR01549 family)</fullName>
    </submittedName>
</protein>
<organism evidence="6 7">
    <name type="scientific">Kitasatospora viridis</name>
    <dbReference type="NCBI Taxonomy" id="281105"/>
    <lineage>
        <taxon>Bacteria</taxon>
        <taxon>Bacillati</taxon>
        <taxon>Actinomycetota</taxon>
        <taxon>Actinomycetes</taxon>
        <taxon>Kitasatosporales</taxon>
        <taxon>Streptomycetaceae</taxon>
        <taxon>Kitasatospora</taxon>
    </lineage>
</organism>
<evidence type="ECO:0000259" key="5">
    <source>
        <dbReference type="Pfam" id="PF13649"/>
    </source>
</evidence>
<dbReference type="Pfam" id="PF13649">
    <property type="entry name" value="Methyltransf_25"/>
    <property type="match status" value="1"/>
</dbReference>
<dbReference type="GO" id="GO:0016787">
    <property type="term" value="F:hydrolase activity"/>
    <property type="evidence" value="ECO:0007669"/>
    <property type="project" value="UniProtKB-KW"/>
</dbReference>
<dbReference type="EMBL" id="VIWT01000001">
    <property type="protein sequence ID" value="TWF98837.1"/>
    <property type="molecule type" value="Genomic_DNA"/>
</dbReference>
<comment type="caution">
    <text evidence="6">The sequence shown here is derived from an EMBL/GenBank/DDBJ whole genome shotgun (WGS) entry which is preliminary data.</text>
</comment>
<dbReference type="SUPFAM" id="SSF56784">
    <property type="entry name" value="HAD-like"/>
    <property type="match status" value="1"/>
</dbReference>